<sequence>MIYITQLIYLIEGQEAIFNQFEALAIPSILKYKGRLMLRIRPDKNSVIEKNIETPYEIHLVEFDSQEDFDNFKNDKERKKFLHLKEKSIRSSLLIQGRKV</sequence>
<dbReference type="Gene3D" id="3.30.70.100">
    <property type="match status" value="1"/>
</dbReference>
<keyword evidence="2" id="KW-1185">Reference proteome</keyword>
<evidence type="ECO:0000313" key="2">
    <source>
        <dbReference type="Proteomes" id="UP000185728"/>
    </source>
</evidence>
<organism evidence="1 2">
    <name type="scientific">Zobellia uliginosa</name>
    <dbReference type="NCBI Taxonomy" id="143224"/>
    <lineage>
        <taxon>Bacteria</taxon>
        <taxon>Pseudomonadati</taxon>
        <taxon>Bacteroidota</taxon>
        <taxon>Flavobacteriia</taxon>
        <taxon>Flavobacteriales</taxon>
        <taxon>Flavobacteriaceae</taxon>
        <taxon>Zobellia</taxon>
    </lineage>
</organism>
<gene>
    <name evidence="1" type="ORF">SAMN05421766_10967</name>
</gene>
<evidence type="ECO:0008006" key="3">
    <source>
        <dbReference type="Google" id="ProtNLM"/>
    </source>
</evidence>
<proteinExistence type="predicted"/>
<dbReference type="RefSeq" id="WP_076456991.1">
    <property type="nucleotide sequence ID" value="NZ_FTOB01000009.1"/>
</dbReference>
<name>A0ABY1L1C9_9FLAO</name>
<evidence type="ECO:0000313" key="1">
    <source>
        <dbReference type="EMBL" id="SIT08956.1"/>
    </source>
</evidence>
<dbReference type="EMBL" id="FTOB01000009">
    <property type="protein sequence ID" value="SIT08956.1"/>
    <property type="molecule type" value="Genomic_DNA"/>
</dbReference>
<comment type="caution">
    <text evidence="1">The sequence shown here is derived from an EMBL/GenBank/DDBJ whole genome shotgun (WGS) entry which is preliminary data.</text>
</comment>
<dbReference type="Proteomes" id="UP000185728">
    <property type="component" value="Unassembled WGS sequence"/>
</dbReference>
<accession>A0ABY1L1C9</accession>
<protein>
    <recommendedName>
        <fullName evidence="3">DUF1330 domain-containing protein</fullName>
    </recommendedName>
</protein>
<reference evidence="1 2" key="1">
    <citation type="submission" date="2017-01" db="EMBL/GenBank/DDBJ databases">
        <authorList>
            <person name="Varghese N."/>
            <person name="Submissions S."/>
        </authorList>
    </citation>
    <scope>NUCLEOTIDE SEQUENCE [LARGE SCALE GENOMIC DNA]</scope>
    <source>
        <strain evidence="1 2">DSM 2061</strain>
    </source>
</reference>